<name>A0A376B5B0_9ASCO</name>
<evidence type="ECO:0000256" key="6">
    <source>
        <dbReference type="ARBA" id="ARBA00022691"/>
    </source>
</evidence>
<dbReference type="GO" id="GO:0005737">
    <property type="term" value="C:cytoplasm"/>
    <property type="evidence" value="ECO:0007669"/>
    <property type="project" value="UniProtKB-SubCell"/>
</dbReference>
<dbReference type="GO" id="GO:0032259">
    <property type="term" value="P:methylation"/>
    <property type="evidence" value="ECO:0007669"/>
    <property type="project" value="UniProtKB-KW"/>
</dbReference>
<keyword evidence="4 7" id="KW-0489">Methyltransferase</keyword>
<organism evidence="9 10">
    <name type="scientific">Saccharomycodes ludwigii</name>
    <dbReference type="NCBI Taxonomy" id="36035"/>
    <lineage>
        <taxon>Eukaryota</taxon>
        <taxon>Fungi</taxon>
        <taxon>Dikarya</taxon>
        <taxon>Ascomycota</taxon>
        <taxon>Saccharomycotina</taxon>
        <taxon>Saccharomycetes</taxon>
        <taxon>Saccharomycodales</taxon>
        <taxon>Saccharomycodaceae</taxon>
        <taxon>Saccharomycodes</taxon>
    </lineage>
</organism>
<dbReference type="Pfam" id="PF13847">
    <property type="entry name" value="Methyltransf_31"/>
    <property type="match status" value="1"/>
</dbReference>
<evidence type="ECO:0000256" key="4">
    <source>
        <dbReference type="ARBA" id="ARBA00022603"/>
    </source>
</evidence>
<keyword evidence="2 7" id="KW-0813">Transport</keyword>
<keyword evidence="10" id="KW-1185">Reference proteome</keyword>
<evidence type="ECO:0000313" key="10">
    <source>
        <dbReference type="Proteomes" id="UP000262825"/>
    </source>
</evidence>
<accession>A0A376B5B0</accession>
<dbReference type="EC" id="2.1.1.-" evidence="7"/>
<keyword evidence="5 7" id="KW-0808">Transferase</keyword>
<evidence type="ECO:0000256" key="7">
    <source>
        <dbReference type="HAMAP-Rule" id="MF_03188"/>
    </source>
</evidence>
<dbReference type="HAMAP" id="MF_03188">
    <property type="entry name" value="Methyltr_EFM4"/>
    <property type="match status" value="1"/>
</dbReference>
<protein>
    <recommendedName>
        <fullName evidence="7">Protein-lysine N-methyltransferase EFM4</fullName>
        <ecNumber evidence="7">2.1.1.-</ecNumber>
    </recommendedName>
    <alternativeName>
        <fullName evidence="7">Elongation factor methyltransferase 4</fullName>
    </alternativeName>
</protein>
<feature type="domain" description="Methyltransferase" evidence="8">
    <location>
        <begin position="64"/>
        <end position="215"/>
    </location>
</feature>
<evidence type="ECO:0000256" key="5">
    <source>
        <dbReference type="ARBA" id="ARBA00022679"/>
    </source>
</evidence>
<comment type="similarity">
    <text evidence="7">Belongs to the class I-like SAM-binding methyltransferase superfamily. EFM4 family.</text>
</comment>
<proteinExistence type="inferred from homology"/>
<reference evidence="10" key="1">
    <citation type="submission" date="2018-06" db="EMBL/GenBank/DDBJ databases">
        <authorList>
            <person name="Guldener U."/>
        </authorList>
    </citation>
    <scope>NUCLEOTIDE SEQUENCE [LARGE SCALE GENOMIC DNA]</scope>
    <source>
        <strain evidence="10">UTAD17</strain>
    </source>
</reference>
<dbReference type="CDD" id="cd02440">
    <property type="entry name" value="AdoMet_MTases"/>
    <property type="match status" value="1"/>
</dbReference>
<dbReference type="PANTHER" id="PTHR12843:SF5">
    <property type="entry name" value="EEF1A LYSINE METHYLTRANSFERASE 2"/>
    <property type="match status" value="1"/>
</dbReference>
<dbReference type="GO" id="GO:0016279">
    <property type="term" value="F:protein-lysine N-methyltransferase activity"/>
    <property type="evidence" value="ECO:0007669"/>
    <property type="project" value="UniProtKB-UniRule"/>
</dbReference>
<evidence type="ECO:0000256" key="3">
    <source>
        <dbReference type="ARBA" id="ARBA00022490"/>
    </source>
</evidence>
<dbReference type="FunFam" id="3.40.50.150:FF:000287">
    <property type="entry name" value="Protein-lysine N-methyltransferase EFM4"/>
    <property type="match status" value="1"/>
</dbReference>
<evidence type="ECO:0000256" key="2">
    <source>
        <dbReference type="ARBA" id="ARBA00022448"/>
    </source>
</evidence>
<dbReference type="InterPro" id="IPR026635">
    <property type="entry name" value="Efm4/METTL10"/>
</dbReference>
<dbReference type="Proteomes" id="UP000262825">
    <property type="component" value="Unassembled WGS sequence"/>
</dbReference>
<dbReference type="VEuPathDB" id="FungiDB:SCODWIG_01573"/>
<evidence type="ECO:0000313" key="9">
    <source>
        <dbReference type="EMBL" id="SSD59812.1"/>
    </source>
</evidence>
<comment type="function">
    <text evidence="7">S-adenosyl-L-methionine-dependent protein-lysine N-methyltransferase that mono- and dimethylates elongation factor 1-alpha at 'Lys-316'. May play a role in intracellular transport.</text>
</comment>
<dbReference type="AlphaFoldDB" id="A0A376B5B0"/>
<dbReference type="EMBL" id="UFAJ01000210">
    <property type="protein sequence ID" value="SSD59812.1"/>
    <property type="molecule type" value="Genomic_DNA"/>
</dbReference>
<comment type="subcellular location">
    <subcellularLocation>
        <location evidence="1 7">Cytoplasm</location>
    </subcellularLocation>
</comment>
<evidence type="ECO:0000256" key="1">
    <source>
        <dbReference type="ARBA" id="ARBA00004496"/>
    </source>
</evidence>
<keyword evidence="6 7" id="KW-0949">S-adenosyl-L-methionine</keyword>
<dbReference type="InterPro" id="IPR029063">
    <property type="entry name" value="SAM-dependent_MTases_sf"/>
</dbReference>
<keyword evidence="3 7" id="KW-0963">Cytoplasm</keyword>
<dbReference type="InterPro" id="IPR025714">
    <property type="entry name" value="Methyltranfer_dom"/>
</dbReference>
<evidence type="ECO:0000259" key="8">
    <source>
        <dbReference type="Pfam" id="PF13847"/>
    </source>
</evidence>
<dbReference type="Gene3D" id="3.40.50.150">
    <property type="entry name" value="Vaccinia Virus protein VP39"/>
    <property type="match status" value="1"/>
</dbReference>
<dbReference type="PANTHER" id="PTHR12843">
    <property type="entry name" value="PROTEIN-LYSINE N-METHYLTRANSFERASE METTL10"/>
    <property type="match status" value="1"/>
</dbReference>
<gene>
    <name evidence="7" type="primary">EFM4</name>
    <name evidence="9" type="ORF">SCODWIG_01573</name>
</gene>
<dbReference type="GO" id="GO:0016192">
    <property type="term" value="P:vesicle-mediated transport"/>
    <property type="evidence" value="ECO:0007669"/>
    <property type="project" value="UniProtKB-UniRule"/>
</dbReference>
<dbReference type="SUPFAM" id="SSF53335">
    <property type="entry name" value="S-adenosyl-L-methionine-dependent methyltransferases"/>
    <property type="match status" value="1"/>
</dbReference>
<sequence>MEDTTKLNTSKLGTKKYWEDFYSLEKTNFESNPEDTGECWFSDNDAEEKMIDFLMQNLRTHSITEKSTIIDLGTGNGHLLFSLYEEGFTKAKLHGVDYSHESIKFSNKILSEKYPEALDNISFSQVDIFDSEWKPPRFDIVLDKGTLDAIALSGLKLASGKTVVDAYPSVIDKLLKDNGVFLITSCNFTQKELIKIAESCENLKLWKTVSYPIFEFGGVKGTTICTVAFIKQKI</sequence>